<feature type="chain" id="PRO_5042148383" description="Endonuclease/exonuclease/phosphatase domain-containing protein" evidence="1">
    <location>
        <begin position="23"/>
        <end position="226"/>
    </location>
</feature>
<dbReference type="EMBL" id="JAROKS010000004">
    <property type="protein sequence ID" value="KAK1804021.1"/>
    <property type="molecule type" value="Genomic_DNA"/>
</dbReference>
<comment type="caution">
    <text evidence="2">The sequence shown here is derived from an EMBL/GenBank/DDBJ whole genome shotgun (WGS) entry which is preliminary data.</text>
</comment>
<organism evidence="2 3">
    <name type="scientific">Electrophorus voltai</name>
    <dbReference type="NCBI Taxonomy" id="2609070"/>
    <lineage>
        <taxon>Eukaryota</taxon>
        <taxon>Metazoa</taxon>
        <taxon>Chordata</taxon>
        <taxon>Craniata</taxon>
        <taxon>Vertebrata</taxon>
        <taxon>Euteleostomi</taxon>
        <taxon>Actinopterygii</taxon>
        <taxon>Neopterygii</taxon>
        <taxon>Teleostei</taxon>
        <taxon>Ostariophysi</taxon>
        <taxon>Gymnotiformes</taxon>
        <taxon>Gymnotoidei</taxon>
        <taxon>Gymnotidae</taxon>
        <taxon>Electrophorus</taxon>
    </lineage>
</organism>
<evidence type="ECO:0000256" key="1">
    <source>
        <dbReference type="SAM" id="SignalP"/>
    </source>
</evidence>
<name>A0AAD8ZRM4_9TELE</name>
<dbReference type="Proteomes" id="UP001239994">
    <property type="component" value="Unassembled WGS sequence"/>
</dbReference>
<evidence type="ECO:0000313" key="2">
    <source>
        <dbReference type="EMBL" id="KAK1804021.1"/>
    </source>
</evidence>
<dbReference type="PANTHER" id="PTHR47510">
    <property type="entry name" value="REVERSE TRANSCRIPTASE DOMAIN-CONTAINING PROTEIN"/>
    <property type="match status" value="1"/>
</dbReference>
<reference evidence="2" key="1">
    <citation type="submission" date="2023-03" db="EMBL/GenBank/DDBJ databases">
        <title>Electrophorus voltai genome.</title>
        <authorList>
            <person name="Bian C."/>
        </authorList>
    </citation>
    <scope>NUCLEOTIDE SEQUENCE</scope>
    <source>
        <strain evidence="2">CB-2022</strain>
        <tissue evidence="2">Muscle</tissue>
    </source>
</reference>
<evidence type="ECO:0000313" key="3">
    <source>
        <dbReference type="Proteomes" id="UP001239994"/>
    </source>
</evidence>
<keyword evidence="3" id="KW-1185">Reference proteome</keyword>
<feature type="signal peptide" evidence="1">
    <location>
        <begin position="1"/>
        <end position="22"/>
    </location>
</feature>
<evidence type="ECO:0008006" key="4">
    <source>
        <dbReference type="Google" id="ProtNLM"/>
    </source>
</evidence>
<accession>A0AAD8ZRM4</accession>
<dbReference type="PANTHER" id="PTHR47510:SF3">
    <property type="entry name" value="ENDO_EXONUCLEASE_PHOSPHATASE DOMAIN-CONTAINING PROTEIN"/>
    <property type="match status" value="1"/>
</dbReference>
<keyword evidence="1" id="KW-0732">Signal</keyword>
<sequence>MTFGLFLIASAALFQWLSPPHSQMSKFILSLVLNRASGRQKGMAESVGGSSVYPESRLFDLPAGDKEELIKQEKALPSPIVYVYVLCICCVCMLVSAQHQDAALIVVGDFNSVNLKRAVPNLYQHATFPTRGNRTLDHCYTPYKASYKALALHHLREVAHWTDQSVAALQDALDDADWGMFWYSTDDVSEFTQAVVGFIGKLVDDTISRATIKKFPNQKPWVDKTI</sequence>
<proteinExistence type="predicted"/>
<protein>
    <recommendedName>
        <fullName evidence="4">Endonuclease/exonuclease/phosphatase domain-containing protein</fullName>
    </recommendedName>
</protein>
<dbReference type="AlphaFoldDB" id="A0AAD8ZRM4"/>
<gene>
    <name evidence="2" type="ORF">P4O66_020006</name>
</gene>